<dbReference type="EMBL" id="MU151377">
    <property type="protein sequence ID" value="KAF9444422.1"/>
    <property type="molecule type" value="Genomic_DNA"/>
</dbReference>
<name>A0A9P5X4Q6_9AGAR</name>
<evidence type="ECO:0000256" key="1">
    <source>
        <dbReference type="SAM" id="MobiDB-lite"/>
    </source>
</evidence>
<proteinExistence type="predicted"/>
<comment type="caution">
    <text evidence="2">The sequence shown here is derived from an EMBL/GenBank/DDBJ whole genome shotgun (WGS) entry which is preliminary data.</text>
</comment>
<dbReference type="Proteomes" id="UP000807342">
    <property type="component" value="Unassembled WGS sequence"/>
</dbReference>
<organism evidence="2 3">
    <name type="scientific">Macrolepiota fuliginosa MF-IS2</name>
    <dbReference type="NCBI Taxonomy" id="1400762"/>
    <lineage>
        <taxon>Eukaryota</taxon>
        <taxon>Fungi</taxon>
        <taxon>Dikarya</taxon>
        <taxon>Basidiomycota</taxon>
        <taxon>Agaricomycotina</taxon>
        <taxon>Agaricomycetes</taxon>
        <taxon>Agaricomycetidae</taxon>
        <taxon>Agaricales</taxon>
        <taxon>Agaricineae</taxon>
        <taxon>Agaricaceae</taxon>
        <taxon>Macrolepiota</taxon>
    </lineage>
</organism>
<protein>
    <submittedName>
        <fullName evidence="2">Uncharacterized protein</fullName>
    </submittedName>
</protein>
<dbReference type="AlphaFoldDB" id="A0A9P5X4Q6"/>
<accession>A0A9P5X4Q6</accession>
<evidence type="ECO:0000313" key="3">
    <source>
        <dbReference type="Proteomes" id="UP000807342"/>
    </source>
</evidence>
<feature type="compositionally biased region" description="Polar residues" evidence="1">
    <location>
        <begin position="34"/>
        <end position="44"/>
    </location>
</feature>
<reference evidence="2" key="1">
    <citation type="submission" date="2020-11" db="EMBL/GenBank/DDBJ databases">
        <authorList>
            <consortium name="DOE Joint Genome Institute"/>
            <person name="Ahrendt S."/>
            <person name="Riley R."/>
            <person name="Andreopoulos W."/>
            <person name="Labutti K."/>
            <person name="Pangilinan J."/>
            <person name="Ruiz-Duenas F.J."/>
            <person name="Barrasa J.M."/>
            <person name="Sanchez-Garcia M."/>
            <person name="Camarero S."/>
            <person name="Miyauchi S."/>
            <person name="Serrano A."/>
            <person name="Linde D."/>
            <person name="Babiker R."/>
            <person name="Drula E."/>
            <person name="Ayuso-Fernandez I."/>
            <person name="Pacheco R."/>
            <person name="Padilla G."/>
            <person name="Ferreira P."/>
            <person name="Barriuso J."/>
            <person name="Kellner H."/>
            <person name="Castanera R."/>
            <person name="Alfaro M."/>
            <person name="Ramirez L."/>
            <person name="Pisabarro A.G."/>
            <person name="Kuo A."/>
            <person name="Tritt A."/>
            <person name="Lipzen A."/>
            <person name="He G."/>
            <person name="Yan M."/>
            <person name="Ng V."/>
            <person name="Cullen D."/>
            <person name="Martin F."/>
            <person name="Rosso M.-N."/>
            <person name="Henrissat B."/>
            <person name="Hibbett D."/>
            <person name="Martinez A.T."/>
            <person name="Grigoriev I.V."/>
        </authorList>
    </citation>
    <scope>NUCLEOTIDE SEQUENCE</scope>
    <source>
        <strain evidence="2">MF-IS2</strain>
    </source>
</reference>
<keyword evidence="3" id="KW-1185">Reference proteome</keyword>
<feature type="region of interest" description="Disordered" evidence="1">
    <location>
        <begin position="1"/>
        <end position="61"/>
    </location>
</feature>
<gene>
    <name evidence="2" type="ORF">P691DRAFT_807366</name>
</gene>
<sequence>MIQVTPPITKAPPNVNEVNAPRPTPKPSPMARRTQAQPTNTLIQSGAGDGSALPDEVSGAPDVVRPASAQVGDTSAAFAYKLVTTTFVTSGVFTTAVATTLPNGKSGVLTLTYSGTHRITATTEIPT</sequence>
<evidence type="ECO:0000313" key="2">
    <source>
        <dbReference type="EMBL" id="KAF9444422.1"/>
    </source>
</evidence>